<sequence>MASVAEVKSAIDAAIQQVSEGQAAVHAASEKLAEAQQSLAVALDGSGHDAVSTAHASLQQATQELEECLAATMAAVEQAQMYSAAL</sequence>
<protein>
    <submittedName>
        <fullName evidence="1">Uncharacterized protein</fullName>
    </submittedName>
</protein>
<dbReference type="RefSeq" id="WP_173035333.1">
    <property type="nucleotide sequence ID" value="NZ_AP022870.1"/>
</dbReference>
<dbReference type="AlphaFoldDB" id="A0A6F8XP05"/>
<dbReference type="Proteomes" id="UP000502508">
    <property type="component" value="Chromosome"/>
</dbReference>
<dbReference type="KEGG" id="pfla:Pflav_019080"/>
<reference evidence="1 2" key="1">
    <citation type="submission" date="2020-03" db="EMBL/GenBank/DDBJ databases">
        <title>Whole genome shotgun sequence of Phytohabitans flavus NBRC 107702.</title>
        <authorList>
            <person name="Komaki H."/>
            <person name="Tamura T."/>
        </authorList>
    </citation>
    <scope>NUCLEOTIDE SEQUENCE [LARGE SCALE GENOMIC DNA]</scope>
    <source>
        <strain evidence="1 2">NBRC 107702</strain>
    </source>
</reference>
<reference evidence="1 2" key="2">
    <citation type="submission" date="2020-03" db="EMBL/GenBank/DDBJ databases">
        <authorList>
            <person name="Ichikawa N."/>
            <person name="Kimura A."/>
            <person name="Kitahashi Y."/>
            <person name="Uohara A."/>
        </authorList>
    </citation>
    <scope>NUCLEOTIDE SEQUENCE [LARGE SCALE GENOMIC DNA]</scope>
    <source>
        <strain evidence="1 2">NBRC 107702</strain>
    </source>
</reference>
<keyword evidence="2" id="KW-1185">Reference proteome</keyword>
<evidence type="ECO:0000313" key="1">
    <source>
        <dbReference type="EMBL" id="BCB75498.1"/>
    </source>
</evidence>
<dbReference type="EMBL" id="AP022870">
    <property type="protein sequence ID" value="BCB75498.1"/>
    <property type="molecule type" value="Genomic_DNA"/>
</dbReference>
<organism evidence="1 2">
    <name type="scientific">Phytohabitans flavus</name>
    <dbReference type="NCBI Taxonomy" id="1076124"/>
    <lineage>
        <taxon>Bacteria</taxon>
        <taxon>Bacillati</taxon>
        <taxon>Actinomycetota</taxon>
        <taxon>Actinomycetes</taxon>
        <taxon>Micromonosporales</taxon>
        <taxon>Micromonosporaceae</taxon>
    </lineage>
</organism>
<evidence type="ECO:0000313" key="2">
    <source>
        <dbReference type="Proteomes" id="UP000502508"/>
    </source>
</evidence>
<proteinExistence type="predicted"/>
<name>A0A6F8XP05_9ACTN</name>
<gene>
    <name evidence="1" type="ORF">Pflav_019080</name>
</gene>
<accession>A0A6F8XP05</accession>